<proteinExistence type="inferred from homology"/>
<dbReference type="EMBL" id="CAKXAJ010024700">
    <property type="protein sequence ID" value="CAH2229196.1"/>
    <property type="molecule type" value="Genomic_DNA"/>
</dbReference>
<dbReference type="EC" id="3.6.4.13" evidence="1"/>
<keyword evidence="2 8" id="KW-0547">Nucleotide-binding</keyword>
<dbReference type="InterPro" id="IPR001650">
    <property type="entry name" value="Helicase_C-like"/>
</dbReference>
<dbReference type="PROSITE" id="PS00039">
    <property type="entry name" value="DEAD_ATP_HELICASE"/>
    <property type="match status" value="1"/>
</dbReference>
<dbReference type="GO" id="GO:0003723">
    <property type="term" value="F:RNA binding"/>
    <property type="evidence" value="ECO:0007669"/>
    <property type="project" value="UniProtKB-UniRule"/>
</dbReference>
<evidence type="ECO:0000256" key="6">
    <source>
        <dbReference type="ARBA" id="ARBA00047984"/>
    </source>
</evidence>
<dbReference type="PANTHER" id="PTHR47958">
    <property type="entry name" value="ATP-DEPENDENT RNA HELICASE DBP3"/>
    <property type="match status" value="1"/>
</dbReference>
<dbReference type="InterPro" id="IPR011545">
    <property type="entry name" value="DEAD/DEAH_box_helicase_dom"/>
</dbReference>
<dbReference type="GO" id="GO:0031047">
    <property type="term" value="P:regulatory ncRNA-mediated gene silencing"/>
    <property type="evidence" value="ECO:0007669"/>
    <property type="project" value="UniProtKB-ARBA"/>
</dbReference>
<keyword evidence="5 8" id="KW-0067">ATP-binding</keyword>
<comment type="similarity">
    <text evidence="8">Belongs to the DEAD box helicase family.</text>
</comment>
<feature type="compositionally biased region" description="Acidic residues" evidence="9">
    <location>
        <begin position="1"/>
        <end position="12"/>
    </location>
</feature>
<gene>
    <name evidence="12" type="primary">jg1864</name>
    <name evidence="12" type="ORF">PAEG_LOCUS8682</name>
</gene>
<evidence type="ECO:0000256" key="3">
    <source>
        <dbReference type="ARBA" id="ARBA00022801"/>
    </source>
</evidence>
<dbReference type="Pfam" id="PF00013">
    <property type="entry name" value="KH_1"/>
    <property type="match status" value="1"/>
</dbReference>
<dbReference type="GO" id="GO:0016787">
    <property type="term" value="F:hydrolase activity"/>
    <property type="evidence" value="ECO:0007669"/>
    <property type="project" value="UniProtKB-KW"/>
</dbReference>
<dbReference type="InterPro" id="IPR004087">
    <property type="entry name" value="KH_dom"/>
</dbReference>
<accession>A0A8S4R1F6</accession>
<dbReference type="Proteomes" id="UP000838756">
    <property type="component" value="Unassembled WGS sequence"/>
</dbReference>
<dbReference type="SUPFAM" id="SSF52540">
    <property type="entry name" value="P-loop containing nucleoside triphosphate hydrolases"/>
    <property type="match status" value="1"/>
</dbReference>
<evidence type="ECO:0000313" key="13">
    <source>
        <dbReference type="Proteomes" id="UP000838756"/>
    </source>
</evidence>
<dbReference type="Gene3D" id="3.30.1370.10">
    <property type="entry name" value="K Homology domain, type 1"/>
    <property type="match status" value="1"/>
</dbReference>
<dbReference type="SUPFAM" id="SSF54791">
    <property type="entry name" value="Eukaryotic type KH-domain (KH-domain type I)"/>
    <property type="match status" value="1"/>
</dbReference>
<dbReference type="SMART" id="SM00490">
    <property type="entry name" value="HELICc"/>
    <property type="match status" value="1"/>
</dbReference>
<evidence type="ECO:0000256" key="4">
    <source>
        <dbReference type="ARBA" id="ARBA00022806"/>
    </source>
</evidence>
<reference evidence="12" key="1">
    <citation type="submission" date="2022-03" db="EMBL/GenBank/DDBJ databases">
        <authorList>
            <person name="Lindestad O."/>
        </authorList>
    </citation>
    <scope>NUCLEOTIDE SEQUENCE</scope>
</reference>
<dbReference type="OrthoDB" id="196131at2759"/>
<keyword evidence="4 8" id="KW-0347">Helicase</keyword>
<dbReference type="InterPro" id="IPR027417">
    <property type="entry name" value="P-loop_NTPase"/>
</dbReference>
<feature type="domain" description="Helicase ATP-binding" evidence="10">
    <location>
        <begin position="279"/>
        <end position="454"/>
    </location>
</feature>
<dbReference type="FunFam" id="3.40.50.300:FF:000079">
    <property type="entry name" value="probable ATP-dependent RNA helicase DDX17"/>
    <property type="match status" value="1"/>
</dbReference>
<feature type="region of interest" description="Disordered" evidence="9">
    <location>
        <begin position="635"/>
        <end position="659"/>
    </location>
</feature>
<dbReference type="Pfam" id="PF00271">
    <property type="entry name" value="Helicase_C"/>
    <property type="match status" value="1"/>
</dbReference>
<evidence type="ECO:0000313" key="12">
    <source>
        <dbReference type="EMBL" id="CAH2229196.1"/>
    </source>
</evidence>
<feature type="region of interest" description="Disordered" evidence="9">
    <location>
        <begin position="1"/>
        <end position="72"/>
    </location>
</feature>
<keyword evidence="7" id="KW-0694">RNA-binding</keyword>
<feature type="compositionally biased region" description="Polar residues" evidence="9">
    <location>
        <begin position="148"/>
        <end position="166"/>
    </location>
</feature>
<dbReference type="InterPro" id="IPR004088">
    <property type="entry name" value="KH_dom_type_1"/>
</dbReference>
<dbReference type="SMART" id="SM00322">
    <property type="entry name" value="KH"/>
    <property type="match status" value="1"/>
</dbReference>
<comment type="catalytic activity">
    <reaction evidence="6">
        <text>ATP + H2O = ADP + phosphate + H(+)</text>
        <dbReference type="Rhea" id="RHEA:13065"/>
        <dbReference type="ChEBI" id="CHEBI:15377"/>
        <dbReference type="ChEBI" id="CHEBI:15378"/>
        <dbReference type="ChEBI" id="CHEBI:30616"/>
        <dbReference type="ChEBI" id="CHEBI:43474"/>
        <dbReference type="ChEBI" id="CHEBI:456216"/>
        <dbReference type="EC" id="3.6.4.13"/>
    </reaction>
</comment>
<keyword evidence="3 8" id="KW-0378">Hydrolase</keyword>
<dbReference type="Pfam" id="PF00270">
    <property type="entry name" value="DEAD"/>
    <property type="match status" value="1"/>
</dbReference>
<evidence type="ECO:0000256" key="7">
    <source>
        <dbReference type="PROSITE-ProRule" id="PRU00117"/>
    </source>
</evidence>
<evidence type="ECO:0000256" key="9">
    <source>
        <dbReference type="SAM" id="MobiDB-lite"/>
    </source>
</evidence>
<dbReference type="InterPro" id="IPR000629">
    <property type="entry name" value="RNA-helicase_DEAD-box_CS"/>
</dbReference>
<dbReference type="PROSITE" id="PS51192">
    <property type="entry name" value="HELICASE_ATP_BIND_1"/>
    <property type="match status" value="1"/>
</dbReference>
<dbReference type="SMART" id="SM00487">
    <property type="entry name" value="DEXDc"/>
    <property type="match status" value="1"/>
</dbReference>
<dbReference type="InterPro" id="IPR014001">
    <property type="entry name" value="Helicase_ATP-bd"/>
</dbReference>
<dbReference type="AlphaFoldDB" id="A0A8S4R1F6"/>
<protein>
    <recommendedName>
        <fullName evidence="1">RNA helicase</fullName>
        <ecNumber evidence="1">3.6.4.13</ecNumber>
    </recommendedName>
</protein>
<feature type="domain" description="Helicase C-terminal" evidence="11">
    <location>
        <begin position="482"/>
        <end position="627"/>
    </location>
</feature>
<dbReference type="FunFam" id="3.40.50.300:FF:000008">
    <property type="entry name" value="ATP-dependent RNA helicase RhlB"/>
    <property type="match status" value="1"/>
</dbReference>
<name>A0A8S4R1F6_9NEOP</name>
<dbReference type="PROSITE" id="PS51194">
    <property type="entry name" value="HELICASE_CTER"/>
    <property type="match status" value="1"/>
</dbReference>
<comment type="caution">
    <text evidence="12">The sequence shown here is derived from an EMBL/GenBank/DDBJ whole genome shotgun (WGS) entry which is preliminary data.</text>
</comment>
<keyword evidence="13" id="KW-1185">Reference proteome</keyword>
<feature type="region of interest" description="Disordered" evidence="9">
    <location>
        <begin position="143"/>
        <end position="166"/>
    </location>
</feature>
<evidence type="ECO:0000256" key="2">
    <source>
        <dbReference type="ARBA" id="ARBA00022741"/>
    </source>
</evidence>
<evidence type="ECO:0000256" key="5">
    <source>
        <dbReference type="ARBA" id="ARBA00022840"/>
    </source>
</evidence>
<organism evidence="12 13">
    <name type="scientific">Pararge aegeria aegeria</name>
    <dbReference type="NCBI Taxonomy" id="348720"/>
    <lineage>
        <taxon>Eukaryota</taxon>
        <taxon>Metazoa</taxon>
        <taxon>Ecdysozoa</taxon>
        <taxon>Arthropoda</taxon>
        <taxon>Hexapoda</taxon>
        <taxon>Insecta</taxon>
        <taxon>Pterygota</taxon>
        <taxon>Neoptera</taxon>
        <taxon>Endopterygota</taxon>
        <taxon>Lepidoptera</taxon>
        <taxon>Glossata</taxon>
        <taxon>Ditrysia</taxon>
        <taxon>Papilionoidea</taxon>
        <taxon>Nymphalidae</taxon>
        <taxon>Satyrinae</taxon>
        <taxon>Satyrini</taxon>
        <taxon>Parargina</taxon>
        <taxon>Pararge</taxon>
    </lineage>
</organism>
<dbReference type="PROSITE" id="PS50084">
    <property type="entry name" value="KH_TYPE_1"/>
    <property type="match status" value="1"/>
</dbReference>
<dbReference type="CDD" id="cd18787">
    <property type="entry name" value="SF2_C_DEAD"/>
    <property type="match status" value="1"/>
</dbReference>
<evidence type="ECO:0000256" key="1">
    <source>
        <dbReference type="ARBA" id="ARBA00012552"/>
    </source>
</evidence>
<sequence length="659" mass="73761">MADWEDDWEESEPVAVAPAPTTFIHNTRVYSNNSGRGRGRGGGRGQSNETNWRARGGDDGQPRRNFRQENGNKKVISIPSNKVGRVIGKGGSKIRDLEFESEAKIKIGDSNGNDTEVSLFGTDDAITKVESMIDELMKDRKPAAPKENYTNTSRNDSASGNSNFVTVNENGDEVVDWDRLNDEYEKKQQEKWSKLPKIIKDFYTEDPKVSNMSGADVKRWRLANHDIQVKRTFDDKPGLRPIPNPVLTFEQAFQHYPDILEEIYKQDFKQPSPIQSQAWPILLRGDDMIGIAQTGTGKTLAFLLPALIHIDGQPTPREQRDGPTVLILAPTRELALQIEKEVSKYQYRGIKSVCVYGGGDRKEQIKVVAKGVDIVIATPGRFNDLVLARHLSAINFSYIVLDEADRMLDMGFEPQIRKSLFDVRPDRQTVMTSATWPSGVRRLAETYMKDPIQVNVGSLDLAAVHTVTQNIIFVEENEKEATLLDFIGNMKENDKIIIFCGKKATASHISTELCVKGIGCQSLHGDRDQSDREAALGDMVDGTVNILVATDVASRGIDIKDLTHVINFDFPRQIEEYVHRVGRTGRAGKTGISLSFVTRNDWAHARELIKILEEANQDVPNELLSMAERFEAMKIRRDKDGGGGRGGRGRGGRGRRDYY</sequence>
<dbReference type="GO" id="GO:0005524">
    <property type="term" value="F:ATP binding"/>
    <property type="evidence" value="ECO:0007669"/>
    <property type="project" value="UniProtKB-KW"/>
</dbReference>
<dbReference type="GO" id="GO:0003724">
    <property type="term" value="F:RNA helicase activity"/>
    <property type="evidence" value="ECO:0007669"/>
    <property type="project" value="UniProtKB-EC"/>
</dbReference>
<feature type="compositionally biased region" description="Basic and acidic residues" evidence="9">
    <location>
        <begin position="55"/>
        <end position="72"/>
    </location>
</feature>
<evidence type="ECO:0000256" key="8">
    <source>
        <dbReference type="RuleBase" id="RU000492"/>
    </source>
</evidence>
<evidence type="ECO:0000259" key="10">
    <source>
        <dbReference type="PROSITE" id="PS51192"/>
    </source>
</evidence>
<feature type="compositionally biased region" description="Polar residues" evidence="9">
    <location>
        <begin position="23"/>
        <end position="34"/>
    </location>
</feature>
<evidence type="ECO:0000259" key="11">
    <source>
        <dbReference type="PROSITE" id="PS51194"/>
    </source>
</evidence>
<dbReference type="InterPro" id="IPR036612">
    <property type="entry name" value="KH_dom_type_1_sf"/>
</dbReference>
<dbReference type="Gene3D" id="3.40.50.300">
    <property type="entry name" value="P-loop containing nucleotide triphosphate hydrolases"/>
    <property type="match status" value="2"/>
</dbReference>